<keyword evidence="1" id="KW-0472">Membrane</keyword>
<protein>
    <submittedName>
        <fullName evidence="2">Ovule protein</fullName>
    </submittedName>
</protein>
<keyword evidence="1" id="KW-0812">Transmembrane</keyword>
<sequence>LTPKSRSNRSNAINNSACMNIHAHARTSFKSEKIISKILFQYVSFYSRSTLSSMFMAYTTLLHISVTQCIFYAIRPYRAHQINLEPEILRFDEPESEEYRGSDMLAKITICKFMNNDSSLLCLAFIGLSLSLKTNDWKQKEWLSTG</sequence>
<dbReference type="AlphaFoldDB" id="A0A0R3Q399"/>
<organism evidence="2">
    <name type="scientific">Brugia timori</name>
    <dbReference type="NCBI Taxonomy" id="42155"/>
    <lineage>
        <taxon>Eukaryota</taxon>
        <taxon>Metazoa</taxon>
        <taxon>Ecdysozoa</taxon>
        <taxon>Nematoda</taxon>
        <taxon>Chromadorea</taxon>
        <taxon>Rhabditida</taxon>
        <taxon>Spirurina</taxon>
        <taxon>Spiruromorpha</taxon>
        <taxon>Filarioidea</taxon>
        <taxon>Onchocercidae</taxon>
        <taxon>Brugia</taxon>
    </lineage>
</organism>
<evidence type="ECO:0000313" key="2">
    <source>
        <dbReference type="WBParaSite" id="BTMF_0000076101-mRNA-1"/>
    </source>
</evidence>
<feature type="transmembrane region" description="Helical" evidence="1">
    <location>
        <begin position="55"/>
        <end position="74"/>
    </location>
</feature>
<reference evidence="2" key="1">
    <citation type="submission" date="2017-02" db="UniProtKB">
        <authorList>
            <consortium name="WormBaseParasite"/>
        </authorList>
    </citation>
    <scope>IDENTIFICATION</scope>
</reference>
<name>A0A0R3Q399_9BILA</name>
<evidence type="ECO:0000256" key="1">
    <source>
        <dbReference type="SAM" id="Phobius"/>
    </source>
</evidence>
<dbReference type="WBParaSite" id="BTMF_0000076101-mRNA-1">
    <property type="protein sequence ID" value="BTMF_0000076101-mRNA-1"/>
    <property type="gene ID" value="BTMF_0000076101"/>
</dbReference>
<keyword evidence="1" id="KW-1133">Transmembrane helix</keyword>
<accession>A0A0R3Q399</accession>
<proteinExistence type="predicted"/>